<accession>A0A2K2CQL6</accession>
<reference evidence="1" key="2">
    <citation type="submission" date="2017-06" db="EMBL/GenBank/DDBJ databases">
        <title>WGS assembly of Brachypodium distachyon.</title>
        <authorList>
            <consortium name="The International Brachypodium Initiative"/>
            <person name="Lucas S."/>
            <person name="Harmon-Smith M."/>
            <person name="Lail K."/>
            <person name="Tice H."/>
            <person name="Grimwood J."/>
            <person name="Bruce D."/>
            <person name="Barry K."/>
            <person name="Shu S."/>
            <person name="Lindquist E."/>
            <person name="Wang M."/>
            <person name="Pitluck S."/>
            <person name="Vogel J.P."/>
            <person name="Garvin D.F."/>
            <person name="Mockler T.C."/>
            <person name="Schmutz J."/>
            <person name="Rokhsar D."/>
            <person name="Bevan M.W."/>
        </authorList>
    </citation>
    <scope>NUCLEOTIDE SEQUENCE</scope>
    <source>
        <strain evidence="1">Bd21</strain>
    </source>
</reference>
<name>A0A2K2CQL6_BRADI</name>
<gene>
    <name evidence="1" type="ORF">BRADI_4g27735v3</name>
</gene>
<sequence>MSCPLSEMIISVNKIKLSVGDRNNNPHSDSEICPLGLNKGRKGSISMVA</sequence>
<dbReference type="Gramene" id="PNT64338">
    <property type="protein sequence ID" value="PNT64338"/>
    <property type="gene ID" value="BRADI_4g27735v3"/>
</dbReference>
<dbReference type="EnsemblPlants" id="PNT64338">
    <property type="protein sequence ID" value="PNT64338"/>
    <property type="gene ID" value="BRADI_4g27735v3"/>
</dbReference>
<evidence type="ECO:0000313" key="1">
    <source>
        <dbReference type="EMBL" id="PNT64338.1"/>
    </source>
</evidence>
<dbReference type="AlphaFoldDB" id="A0A2K2CQL6"/>
<proteinExistence type="predicted"/>
<reference evidence="2" key="3">
    <citation type="submission" date="2018-08" db="UniProtKB">
        <authorList>
            <consortium name="EnsemblPlants"/>
        </authorList>
    </citation>
    <scope>IDENTIFICATION</scope>
    <source>
        <strain evidence="2">cv. Bd21</strain>
    </source>
</reference>
<evidence type="ECO:0000313" key="2">
    <source>
        <dbReference type="EnsemblPlants" id="PNT64338"/>
    </source>
</evidence>
<dbReference type="EMBL" id="CM000883">
    <property type="protein sequence ID" value="PNT64338.1"/>
    <property type="molecule type" value="Genomic_DNA"/>
</dbReference>
<keyword evidence="3" id="KW-1185">Reference proteome</keyword>
<protein>
    <submittedName>
        <fullName evidence="1 2">Uncharacterized protein</fullName>
    </submittedName>
</protein>
<organism evidence="1">
    <name type="scientific">Brachypodium distachyon</name>
    <name type="common">Purple false brome</name>
    <name type="synonym">Trachynia distachya</name>
    <dbReference type="NCBI Taxonomy" id="15368"/>
    <lineage>
        <taxon>Eukaryota</taxon>
        <taxon>Viridiplantae</taxon>
        <taxon>Streptophyta</taxon>
        <taxon>Embryophyta</taxon>
        <taxon>Tracheophyta</taxon>
        <taxon>Spermatophyta</taxon>
        <taxon>Magnoliopsida</taxon>
        <taxon>Liliopsida</taxon>
        <taxon>Poales</taxon>
        <taxon>Poaceae</taxon>
        <taxon>BOP clade</taxon>
        <taxon>Pooideae</taxon>
        <taxon>Stipodae</taxon>
        <taxon>Brachypodieae</taxon>
        <taxon>Brachypodium</taxon>
    </lineage>
</organism>
<evidence type="ECO:0000313" key="3">
    <source>
        <dbReference type="Proteomes" id="UP000008810"/>
    </source>
</evidence>
<dbReference type="Proteomes" id="UP000008810">
    <property type="component" value="Chromosome 4"/>
</dbReference>
<dbReference type="InParanoid" id="A0A2K2CQL6"/>
<reference evidence="1 2" key="1">
    <citation type="journal article" date="2010" name="Nature">
        <title>Genome sequencing and analysis of the model grass Brachypodium distachyon.</title>
        <authorList>
            <consortium name="International Brachypodium Initiative"/>
        </authorList>
    </citation>
    <scope>NUCLEOTIDE SEQUENCE [LARGE SCALE GENOMIC DNA]</scope>
    <source>
        <strain evidence="1 2">Bd21</strain>
    </source>
</reference>